<keyword evidence="3" id="KW-1185">Reference proteome</keyword>
<dbReference type="EMBL" id="MWPV01000007">
    <property type="protein sequence ID" value="OUL56185.1"/>
    <property type="molecule type" value="Genomic_DNA"/>
</dbReference>
<dbReference type="Proteomes" id="UP000194841">
    <property type="component" value="Unassembled WGS sequence"/>
</dbReference>
<proteinExistence type="predicted"/>
<evidence type="ECO:0000256" key="1">
    <source>
        <dbReference type="SAM" id="SignalP"/>
    </source>
</evidence>
<evidence type="ECO:0000313" key="3">
    <source>
        <dbReference type="Proteomes" id="UP000194841"/>
    </source>
</evidence>
<protein>
    <recommendedName>
        <fullName evidence="4">DUF3450 domain-containing protein</fullName>
    </recommendedName>
</protein>
<evidence type="ECO:0000313" key="2">
    <source>
        <dbReference type="EMBL" id="OUL56185.1"/>
    </source>
</evidence>
<name>A0A2D0A0H6_PSEDV</name>
<reference evidence="2 3" key="1">
    <citation type="submission" date="2017-02" db="EMBL/GenBank/DDBJ databases">
        <title>Pseudoalteromonas ulvae TC14 Genome.</title>
        <authorList>
            <person name="Molmeret M."/>
        </authorList>
    </citation>
    <scope>NUCLEOTIDE SEQUENCE [LARGE SCALE GENOMIC DNA]</scope>
    <source>
        <strain evidence="2">TC14</strain>
    </source>
</reference>
<keyword evidence="1" id="KW-0732">Signal</keyword>
<sequence>MALKQHISVWCFVCVSAMVLSFFSVTTYAQQSENAVKQADQLVQQWLGLSQQQSRLQSEWHQQEPVLTQRIELLRQEIKQLNTLMADNQAKGSEVEQQRAQLLALQTNMEANQQVMSTWLSQQLSKVNNIIYRLPPPLALQWKTAMDEMPLVDASNSDKLTLLLSLFTKLTDFDQRIASFESKILIAEQEERLVKQLYLGISRGWYISLDEEQVFEGLATDHGWLWRVNPALQAADIRDAIAMIEQRKEADFIRLPVSLNSNDHLLKVDSGHE</sequence>
<evidence type="ECO:0008006" key="4">
    <source>
        <dbReference type="Google" id="ProtNLM"/>
    </source>
</evidence>
<feature type="signal peptide" evidence="1">
    <location>
        <begin position="1"/>
        <end position="29"/>
    </location>
</feature>
<organism evidence="2 3">
    <name type="scientific">Pseudoalteromonas ulvae</name>
    <dbReference type="NCBI Taxonomy" id="107327"/>
    <lineage>
        <taxon>Bacteria</taxon>
        <taxon>Pseudomonadati</taxon>
        <taxon>Pseudomonadota</taxon>
        <taxon>Gammaproteobacteria</taxon>
        <taxon>Alteromonadales</taxon>
        <taxon>Pseudoalteromonadaceae</taxon>
        <taxon>Pseudoalteromonas</taxon>
    </lineage>
</organism>
<accession>A0A2D0A0H6</accession>
<dbReference type="RefSeq" id="WP_086745699.1">
    <property type="nucleotide sequence ID" value="NZ_MWPV01000007.1"/>
</dbReference>
<comment type="caution">
    <text evidence="2">The sequence shown here is derived from an EMBL/GenBank/DDBJ whole genome shotgun (WGS) entry which is preliminary data.</text>
</comment>
<dbReference type="OrthoDB" id="5703905at2"/>
<dbReference type="Pfam" id="PF11932">
    <property type="entry name" value="DUF3450"/>
    <property type="match status" value="1"/>
</dbReference>
<dbReference type="AlphaFoldDB" id="A0A2D0A0H6"/>
<gene>
    <name evidence="2" type="ORF">B1199_18915</name>
</gene>
<dbReference type="InterPro" id="IPR016866">
    <property type="entry name" value="UCP028069"/>
</dbReference>
<feature type="chain" id="PRO_5013039368" description="DUF3450 domain-containing protein" evidence="1">
    <location>
        <begin position="30"/>
        <end position="273"/>
    </location>
</feature>